<evidence type="ECO:0000313" key="2">
    <source>
        <dbReference type="Proteomes" id="UP001519343"/>
    </source>
</evidence>
<dbReference type="EMBL" id="JAGGKT010000006">
    <property type="protein sequence ID" value="MBP1932526.1"/>
    <property type="molecule type" value="Genomic_DNA"/>
</dbReference>
<dbReference type="Proteomes" id="UP001519343">
    <property type="component" value="Unassembled WGS sequence"/>
</dbReference>
<accession>A0ABS4GQK3</accession>
<name>A0ABS4GQK3_9BACL</name>
<reference evidence="1 2" key="1">
    <citation type="submission" date="2021-03" db="EMBL/GenBank/DDBJ databases">
        <title>Genomic Encyclopedia of Type Strains, Phase IV (KMG-IV): sequencing the most valuable type-strain genomes for metagenomic binning, comparative biology and taxonomic classification.</title>
        <authorList>
            <person name="Goeker M."/>
        </authorList>
    </citation>
    <scope>NUCLEOTIDE SEQUENCE [LARGE SCALE GENOMIC DNA]</scope>
    <source>
        <strain evidence="1 2">DSM 24738</strain>
    </source>
</reference>
<protein>
    <submittedName>
        <fullName evidence="1">Uncharacterized protein</fullName>
    </submittedName>
</protein>
<comment type="caution">
    <text evidence="1">The sequence shown here is derived from an EMBL/GenBank/DDBJ whole genome shotgun (WGS) entry which is preliminary data.</text>
</comment>
<proteinExistence type="predicted"/>
<keyword evidence="2" id="KW-1185">Reference proteome</keyword>
<evidence type="ECO:0000313" key="1">
    <source>
        <dbReference type="EMBL" id="MBP1932526.1"/>
    </source>
</evidence>
<sequence length="30" mass="3350">MEILFTGGSMSALLLHISRKIKEMVKICLS</sequence>
<organism evidence="1 2">
    <name type="scientific">Ammoniphilus resinae</name>
    <dbReference type="NCBI Taxonomy" id="861532"/>
    <lineage>
        <taxon>Bacteria</taxon>
        <taxon>Bacillati</taxon>
        <taxon>Bacillota</taxon>
        <taxon>Bacilli</taxon>
        <taxon>Bacillales</taxon>
        <taxon>Paenibacillaceae</taxon>
        <taxon>Aneurinibacillus group</taxon>
        <taxon>Ammoniphilus</taxon>
    </lineage>
</organism>
<gene>
    <name evidence="1" type="ORF">J2Z37_002527</name>
</gene>